<dbReference type="InterPro" id="IPR017853">
    <property type="entry name" value="GH"/>
</dbReference>
<keyword evidence="2" id="KW-0378">Hydrolase</keyword>
<dbReference type="GO" id="GO:0031222">
    <property type="term" value="P:arabinan catabolic process"/>
    <property type="evidence" value="ECO:0007669"/>
    <property type="project" value="TreeGrafter"/>
</dbReference>
<dbReference type="InterPro" id="IPR044993">
    <property type="entry name" value="BXL"/>
</dbReference>
<evidence type="ECO:0000256" key="1">
    <source>
        <dbReference type="ARBA" id="ARBA00005336"/>
    </source>
</evidence>
<gene>
    <name evidence="3" type="ORF">L195_g061174</name>
</gene>
<protein>
    <submittedName>
        <fullName evidence="3">Beta-xylosidase alpha-l-arabinofuranosidase 2-like protein</fullName>
    </submittedName>
</protein>
<dbReference type="AlphaFoldDB" id="A0A2K3K881"/>
<dbReference type="PANTHER" id="PTHR42721:SF3">
    <property type="entry name" value="BETA-D-XYLOSIDASE 5-RELATED"/>
    <property type="match status" value="1"/>
</dbReference>
<dbReference type="EMBL" id="ASHM01148290">
    <property type="protein sequence ID" value="PNX62497.1"/>
    <property type="molecule type" value="Genomic_DNA"/>
</dbReference>
<dbReference type="Gene3D" id="3.20.20.300">
    <property type="entry name" value="Glycoside hydrolase, family 3, N-terminal domain"/>
    <property type="match status" value="1"/>
</dbReference>
<comment type="similarity">
    <text evidence="1">Belongs to the glycosyl hydrolase 3 family.</text>
</comment>
<reference evidence="3 4" key="1">
    <citation type="journal article" date="2014" name="Am. J. Bot.">
        <title>Genome assembly and annotation for red clover (Trifolium pratense; Fabaceae).</title>
        <authorList>
            <person name="Istvanek J."/>
            <person name="Jaros M."/>
            <person name="Krenek A."/>
            <person name="Repkova J."/>
        </authorList>
    </citation>
    <scope>NUCLEOTIDE SEQUENCE [LARGE SCALE GENOMIC DNA]</scope>
    <source>
        <strain evidence="4">cv. Tatra</strain>
        <tissue evidence="3">Young leaves</tissue>
    </source>
</reference>
<dbReference type="Proteomes" id="UP000236291">
    <property type="component" value="Unassembled WGS sequence"/>
</dbReference>
<evidence type="ECO:0000313" key="4">
    <source>
        <dbReference type="Proteomes" id="UP000236291"/>
    </source>
</evidence>
<dbReference type="InterPro" id="IPR036962">
    <property type="entry name" value="Glyco_hydro_3_N_sf"/>
</dbReference>
<name>A0A2K3K881_TRIPR</name>
<organism evidence="3 4">
    <name type="scientific">Trifolium pratense</name>
    <name type="common">Red clover</name>
    <dbReference type="NCBI Taxonomy" id="57577"/>
    <lineage>
        <taxon>Eukaryota</taxon>
        <taxon>Viridiplantae</taxon>
        <taxon>Streptophyta</taxon>
        <taxon>Embryophyta</taxon>
        <taxon>Tracheophyta</taxon>
        <taxon>Spermatophyta</taxon>
        <taxon>Magnoliopsida</taxon>
        <taxon>eudicotyledons</taxon>
        <taxon>Gunneridae</taxon>
        <taxon>Pentapetalae</taxon>
        <taxon>rosids</taxon>
        <taxon>fabids</taxon>
        <taxon>Fabales</taxon>
        <taxon>Fabaceae</taxon>
        <taxon>Papilionoideae</taxon>
        <taxon>50 kb inversion clade</taxon>
        <taxon>NPAAA clade</taxon>
        <taxon>Hologalegina</taxon>
        <taxon>IRL clade</taxon>
        <taxon>Trifolieae</taxon>
        <taxon>Trifolium</taxon>
    </lineage>
</organism>
<dbReference type="GO" id="GO:0009044">
    <property type="term" value="F:xylan 1,4-beta-xylosidase activity"/>
    <property type="evidence" value="ECO:0007669"/>
    <property type="project" value="InterPro"/>
</dbReference>
<feature type="non-terminal residue" evidence="3">
    <location>
        <position position="1"/>
    </location>
</feature>
<dbReference type="GO" id="GO:0045493">
    <property type="term" value="P:xylan catabolic process"/>
    <property type="evidence" value="ECO:0007669"/>
    <property type="project" value="InterPro"/>
</dbReference>
<evidence type="ECO:0000256" key="2">
    <source>
        <dbReference type="ARBA" id="ARBA00022801"/>
    </source>
</evidence>
<reference evidence="3 4" key="2">
    <citation type="journal article" date="2017" name="Front. Plant Sci.">
        <title>Gene Classification and Mining of Molecular Markers Useful in Red Clover (Trifolium pratense) Breeding.</title>
        <authorList>
            <person name="Istvanek J."/>
            <person name="Dluhosova J."/>
            <person name="Dluhos P."/>
            <person name="Patkova L."/>
            <person name="Nedelnik J."/>
            <person name="Repkova J."/>
        </authorList>
    </citation>
    <scope>NUCLEOTIDE SEQUENCE [LARGE SCALE GENOMIC DNA]</scope>
    <source>
        <strain evidence="4">cv. Tatra</strain>
        <tissue evidence="3">Young leaves</tissue>
    </source>
</reference>
<sequence length="111" mass="12546">SNFPFCNTSLSYETRAKDLVSRLTLQEKFQQSVNPSTGISRLGVPAYEWWSEALHGVLNVGPGTRFINRVPVATSFPAVILSAASFNESLWYKTWRILISLHLRAVCWRGM</sequence>
<dbReference type="GO" id="GO:0046556">
    <property type="term" value="F:alpha-L-arabinofuranosidase activity"/>
    <property type="evidence" value="ECO:0007669"/>
    <property type="project" value="TreeGrafter"/>
</dbReference>
<accession>A0A2K3K881</accession>
<dbReference type="SUPFAM" id="SSF51445">
    <property type="entry name" value="(Trans)glycosidases"/>
    <property type="match status" value="1"/>
</dbReference>
<comment type="caution">
    <text evidence="3">The sequence shown here is derived from an EMBL/GenBank/DDBJ whole genome shotgun (WGS) entry which is preliminary data.</text>
</comment>
<evidence type="ECO:0000313" key="3">
    <source>
        <dbReference type="EMBL" id="PNX62497.1"/>
    </source>
</evidence>
<proteinExistence type="inferred from homology"/>
<dbReference type="STRING" id="57577.A0A2K3K881"/>
<dbReference type="PANTHER" id="PTHR42721">
    <property type="entry name" value="SUGAR HYDROLASE-RELATED"/>
    <property type="match status" value="1"/>
</dbReference>